<feature type="region of interest" description="Disordered" evidence="1">
    <location>
        <begin position="660"/>
        <end position="684"/>
    </location>
</feature>
<protein>
    <submittedName>
        <fullName evidence="2">Uncharacterized protein</fullName>
    </submittedName>
</protein>
<feature type="region of interest" description="Disordered" evidence="1">
    <location>
        <begin position="1065"/>
        <end position="1104"/>
    </location>
</feature>
<feature type="compositionally biased region" description="Polar residues" evidence="1">
    <location>
        <begin position="1329"/>
        <end position="1338"/>
    </location>
</feature>
<evidence type="ECO:0000256" key="1">
    <source>
        <dbReference type="SAM" id="MobiDB-lite"/>
    </source>
</evidence>
<evidence type="ECO:0000313" key="2">
    <source>
        <dbReference type="EMBL" id="PTB77626.1"/>
    </source>
</evidence>
<feature type="compositionally biased region" description="Polar residues" evidence="1">
    <location>
        <begin position="835"/>
        <end position="844"/>
    </location>
</feature>
<feature type="compositionally biased region" description="Polar residues" evidence="1">
    <location>
        <begin position="1488"/>
        <end position="1510"/>
    </location>
</feature>
<feature type="compositionally biased region" description="Polar residues" evidence="1">
    <location>
        <begin position="1132"/>
        <end position="1144"/>
    </location>
</feature>
<reference evidence="2 3" key="1">
    <citation type="submission" date="2016-07" db="EMBL/GenBank/DDBJ databases">
        <title>Multiple horizontal gene transfer events from other fungi enriched the ability of initially mycotrophic Trichoderma (Ascomycota) to feed on dead plant biomass.</title>
        <authorList>
            <consortium name="DOE Joint Genome Institute"/>
            <person name="Aerts A."/>
            <person name="Atanasova L."/>
            <person name="Chenthamara K."/>
            <person name="Zhang J."/>
            <person name="Grujic M."/>
            <person name="Henrissat B."/>
            <person name="Kuo A."/>
            <person name="Salamov A."/>
            <person name="Lipzen A."/>
            <person name="Labutti K."/>
            <person name="Barry K."/>
            <person name="Miao Y."/>
            <person name="Rahimi M.J."/>
            <person name="Shen Q."/>
            <person name="Grigoriev I.V."/>
            <person name="Kubicek C.P."/>
            <person name="Druzhinina I.S."/>
        </authorList>
    </citation>
    <scope>NUCLEOTIDE SEQUENCE [LARGE SCALE GENOMIC DNA]</scope>
    <source>
        <strain evidence="2 3">ATCC 18648</strain>
    </source>
</reference>
<proteinExistence type="predicted"/>
<feature type="region of interest" description="Disordered" evidence="1">
    <location>
        <begin position="1124"/>
        <end position="1144"/>
    </location>
</feature>
<organism evidence="2 3">
    <name type="scientific">Trichoderma longibrachiatum ATCC 18648</name>
    <dbReference type="NCBI Taxonomy" id="983965"/>
    <lineage>
        <taxon>Eukaryota</taxon>
        <taxon>Fungi</taxon>
        <taxon>Dikarya</taxon>
        <taxon>Ascomycota</taxon>
        <taxon>Pezizomycotina</taxon>
        <taxon>Sordariomycetes</taxon>
        <taxon>Hypocreomycetidae</taxon>
        <taxon>Hypocreales</taxon>
        <taxon>Hypocreaceae</taxon>
        <taxon>Trichoderma</taxon>
    </lineage>
</organism>
<feature type="region of interest" description="Disordered" evidence="1">
    <location>
        <begin position="1467"/>
        <end position="1630"/>
    </location>
</feature>
<accession>A0A2T4C7T6</accession>
<feature type="compositionally biased region" description="Basic and acidic residues" evidence="1">
    <location>
        <begin position="1095"/>
        <end position="1104"/>
    </location>
</feature>
<feature type="region of interest" description="Disordered" evidence="1">
    <location>
        <begin position="464"/>
        <end position="483"/>
    </location>
</feature>
<gene>
    <name evidence="2" type="ORF">M440DRAFT_1455612</name>
</gene>
<name>A0A2T4C7T6_TRILO</name>
<dbReference type="STRING" id="983965.A0A2T4C7T6"/>
<evidence type="ECO:0000313" key="3">
    <source>
        <dbReference type="Proteomes" id="UP000240760"/>
    </source>
</evidence>
<feature type="region of interest" description="Disordered" evidence="1">
    <location>
        <begin position="758"/>
        <end position="882"/>
    </location>
</feature>
<dbReference type="PANTHER" id="PTHR48125">
    <property type="entry name" value="LP07818P1"/>
    <property type="match status" value="1"/>
</dbReference>
<feature type="compositionally biased region" description="Low complexity" evidence="1">
    <location>
        <begin position="999"/>
        <end position="1009"/>
    </location>
</feature>
<keyword evidence="3" id="KW-1185">Reference proteome</keyword>
<feature type="compositionally biased region" description="Pro residues" evidence="1">
    <location>
        <begin position="1516"/>
        <end position="1530"/>
    </location>
</feature>
<feature type="compositionally biased region" description="Low complexity" evidence="1">
    <location>
        <begin position="1541"/>
        <end position="1553"/>
    </location>
</feature>
<feature type="compositionally biased region" description="Polar residues" evidence="1">
    <location>
        <begin position="758"/>
        <end position="772"/>
    </location>
</feature>
<feature type="compositionally biased region" description="Polar residues" evidence="1">
    <location>
        <begin position="980"/>
        <end position="993"/>
    </location>
</feature>
<feature type="compositionally biased region" description="Basic and acidic residues" evidence="1">
    <location>
        <begin position="804"/>
        <end position="818"/>
    </location>
</feature>
<feature type="region of interest" description="Disordered" evidence="1">
    <location>
        <begin position="1272"/>
        <end position="1375"/>
    </location>
</feature>
<sequence>MPATPQQYLEWWLTSGLGALKELVDKETVGCSPQHVGFESIIQRRRRGFDNDVKLLQALRQYVDRLASHQAPEASYNPRNKLRELSLNTFKRLEDGGINLDKVLEGLADLNVVELRRRRLVADTPLTFKPSHPAYSGAAMIQELNKKTTENFSTFYMGFRASAVVLEMQYSEAARKPPVEIMAVVNAVFPAQDLLKNSEDVSLVPYSDTLLDCIRFAILLHLMEDNPSSEKQQAFIQEKLFIWCGLPRYEAAYRAFIQYIEEFKTIETLCFNVLKLAEASTSRRKSGARRPSFTPNSVVMVKSILKGSPQSPRDVSELTGPQRSISPEFVASAPPVPTPLLKGLPGREVSPSKTDGAAFAFEDPSGPKLRYDAGDETVIKGERVAAKTFDPAKRLKKTQLPVKQKLLPPNEKPLSTRQRLLQTRQKRGAKTDDVIPPVPPTPEIPASMRATITRSGYRLLQRMRSQPELQSGEPSTSRVSQLATVLASNKARSSAKLVKQPVGLPARPPTRPKASHGQVRDSFSLRTSSLPEAVRNSQQSLYSQCVPSTQSVDRPTTTRRPESHAGQDKGRRSSLPKVDVKYNVREPRLSTMEYARLYLVEQANAKKEKRECELPPPKKAWLWGQNWENFIVLPKIPSTIRRRFSLGHNDENKKTINLASLDKGHDSDADSVETVKGTTSVPAKPPRLSLNFDTMASGLTTMMNDVPSSEFRQTSQVSIRRNTHDEVLQSSDEQTQAEDPFSAADVKENNLSTIENVQTLPPASTVSSISSNEGEEDDLYSDDRHLWPSPISQREGRGASGSPRTEEPSTAVHEDERSAVCSAPQIKEDDADASSVYSNESSKTALFVGDGTKGAPDDAPRTPARPRRPAKLATPGDVSPVRPGIPFTYSCASFNSLSSDRSPLTHFPIAAESRSRATTEDMVQGILTQSGGRLHVEDARQVRVVESKHDAELQASSADIWHTDGYMEPELQPAPLNLSKKPSTATRPKQSASDKPVRAKWNANAAKNIKPSRNAPKPTQPVKNTAPPQYAERIKSYESGFVPLPGSLLYEADKSTDIIRIPRSLSSSSASSSSVSAIITPSRSGAAKGTSYPAERPERLTHEPRPARSMNRMYDAVAASNISHPQDEPEVQPQSQTGKHSPTLSDLDEFFGVGQYEKAFLEKHPEAAKPFVLPPKVLDTMESPVFTTPTLRRRDMSIQQHRELPQHTAERVMERKPMISTNVSSFALHRAQGNKATILPVIEGRSRANTTTARERDTGPKQDYDYEDSISEEHVPHHAHPEDAHRFSSQRYDISTRRPSTAHARPSTFFDRAVPLPPPVNVASESKKLTNTPATTLGSLFRRRNRNRTEPQEPQEPQRPQLQPRPQPAVQTPQQAPITPTILTTPRQPVHQPIGQWQPFREERSPFTGSTTRISGDEQSPYERQRIKYFRDQTARALTGEIEPPRPPARPIGAAPWATVGFEAGRRAHGQRTMNNNTWGSDGRRGTPNMSSRQISNPVNTRMGMTNDWVNQGLPSPAPTTPLPPVPPRPSGSGKQIPGTRSAPRPSASAAAPAPAPAPAPASAGTLTGSVTGVGHAPAQPGQGGQAPSHRNRNPLGLRVETTAWKLRKASKEVLRSGRNVSGQHDGGSK</sequence>
<feature type="compositionally biased region" description="Low complexity" evidence="1">
    <location>
        <begin position="1358"/>
        <end position="1375"/>
    </location>
</feature>
<feature type="compositionally biased region" description="Low complexity" evidence="1">
    <location>
        <begin position="1065"/>
        <end position="1084"/>
    </location>
</feature>
<feature type="compositionally biased region" description="Basic and acidic residues" evidence="1">
    <location>
        <begin position="1272"/>
        <end position="1286"/>
    </location>
</feature>
<dbReference type="Proteomes" id="UP000240760">
    <property type="component" value="Unassembled WGS sequence"/>
</dbReference>
<feature type="region of interest" description="Disordered" evidence="1">
    <location>
        <begin position="488"/>
        <end position="579"/>
    </location>
</feature>
<feature type="region of interest" description="Disordered" evidence="1">
    <location>
        <begin position="423"/>
        <end position="446"/>
    </location>
</feature>
<dbReference type="EMBL" id="KZ679130">
    <property type="protein sequence ID" value="PTB77626.1"/>
    <property type="molecule type" value="Genomic_DNA"/>
</dbReference>
<feature type="compositionally biased region" description="Basic and acidic residues" evidence="1">
    <location>
        <begin position="559"/>
        <end position="571"/>
    </location>
</feature>
<feature type="region of interest" description="Disordered" evidence="1">
    <location>
        <begin position="964"/>
        <end position="1028"/>
    </location>
</feature>
<dbReference type="PANTHER" id="PTHR48125:SF12">
    <property type="entry name" value="AT HOOK TRANSCRIPTION FACTOR FAMILY-RELATED"/>
    <property type="match status" value="1"/>
</dbReference>
<feature type="compositionally biased region" description="Polar residues" evidence="1">
    <location>
        <begin position="1287"/>
        <end position="1299"/>
    </location>
</feature>
<dbReference type="OrthoDB" id="4889313at2759"/>
<feature type="compositionally biased region" description="Polar residues" evidence="1">
    <location>
        <begin position="524"/>
        <end position="555"/>
    </location>
</feature>